<name>A0A9X1N6N6_9GAMM</name>
<gene>
    <name evidence="7" type="primary">malE</name>
    <name evidence="7" type="ORF">K7H17_15300</name>
</gene>
<reference evidence="7" key="1">
    <citation type="submission" date="2021-08" db="EMBL/GenBank/DDBJ databases">
        <title>Isolation and characterization of neutrophilic mixotrophic iron-oxidizing bacteria from deep-sea hydrothermal vents.</title>
        <authorList>
            <person name="He Y."/>
        </authorList>
    </citation>
    <scope>NUCLEOTIDE SEQUENCE</scope>
    <source>
        <strain evidence="7">IOP_13</strain>
    </source>
</reference>
<protein>
    <recommendedName>
        <fullName evidence="5 6">Maltodextrin-binding protein</fullName>
    </recommendedName>
</protein>
<dbReference type="Gene3D" id="3.40.190.10">
    <property type="entry name" value="Periplasmic binding protein-like II"/>
    <property type="match status" value="2"/>
</dbReference>
<comment type="subcellular location">
    <subcellularLocation>
        <location evidence="6">Periplasm</location>
    </subcellularLocation>
</comment>
<dbReference type="Pfam" id="PF01547">
    <property type="entry name" value="SBP_bac_1"/>
    <property type="match status" value="1"/>
</dbReference>
<dbReference type="EMBL" id="JAINWF010000009">
    <property type="protein sequence ID" value="MCD1609229.1"/>
    <property type="molecule type" value="Genomic_DNA"/>
</dbReference>
<keyword evidence="8" id="KW-1185">Reference proteome</keyword>
<dbReference type="AlphaFoldDB" id="A0A9X1N6N6"/>
<organism evidence="7 8">
    <name type="scientific">Stutzerimonas kunmingensis</name>
    <dbReference type="NCBI Taxonomy" id="1211807"/>
    <lineage>
        <taxon>Bacteria</taxon>
        <taxon>Pseudomonadati</taxon>
        <taxon>Pseudomonadota</taxon>
        <taxon>Gammaproteobacteria</taxon>
        <taxon>Pseudomonadales</taxon>
        <taxon>Pseudomonadaceae</taxon>
        <taxon>Stutzerimonas</taxon>
    </lineage>
</organism>
<dbReference type="GO" id="GO:0055052">
    <property type="term" value="C:ATP-binding cassette (ABC) transporter complex, substrate-binding subunit-containing"/>
    <property type="evidence" value="ECO:0007669"/>
    <property type="project" value="TreeGrafter"/>
</dbReference>
<keyword evidence="2 6" id="KW-0813">Transport</keyword>
<proteinExistence type="inferred from homology"/>
<comment type="caution">
    <text evidence="7">The sequence shown here is derived from an EMBL/GenBank/DDBJ whole genome shotgun (WGS) entry which is preliminary data.</text>
</comment>
<comment type="function">
    <text evidence="6">Part of the ABC transporter complex MalEFGK involved in maltose/maltodextrin import. Binds maltose and higher maltodextrins.</text>
</comment>
<keyword evidence="4" id="KW-0732">Signal</keyword>
<dbReference type="PANTHER" id="PTHR30061">
    <property type="entry name" value="MALTOSE-BINDING PERIPLASMIC PROTEIN"/>
    <property type="match status" value="1"/>
</dbReference>
<dbReference type="PROSITE" id="PS01037">
    <property type="entry name" value="SBP_BACTERIAL_1"/>
    <property type="match status" value="1"/>
</dbReference>
<dbReference type="NCBIfam" id="NF007011">
    <property type="entry name" value="PRK09474.1"/>
    <property type="match status" value="1"/>
</dbReference>
<dbReference type="PRINTS" id="PR00181">
    <property type="entry name" value="MALTOSEBP"/>
</dbReference>
<sequence length="406" mass="44637">MILLTILLNTPALALERDALTIWINQDKGYNALGEIGQNFSKASGIPVTVATPEDLAVQFDRLATTSKGPDIVIFAHDRFGSWINNGLLAPVTPSPEALARAPAFAWEAMTVGNHYYGYPLATEVVGLIYNRDLVPEPPSSLAEVEALDRRLRAEGKRAIEWDYRNLYFSWPIIAGSGGYSLKKTNGIYDLSDIGLNTPGAIEGMESIKRLLDNQTLDSGATYQSMMEGFKAGRTAMIINGPWAWNEVRQADIRFGIADIPTADPARKGKPFVGVLAAAINSNSPNKAAAHRFIEDYLTSPDGLARIHAEKPLGAVANLALMERLRHDPLIAHTYASAQAGEIMPDIPEMKRFWALVTPRMEPMLNGQKPIAETLTHIAERLAKGAQMQSWRRRHYPLSPDVAEQK</sequence>
<evidence type="ECO:0000256" key="3">
    <source>
        <dbReference type="ARBA" id="ARBA00022597"/>
    </source>
</evidence>
<dbReference type="SUPFAM" id="SSF53850">
    <property type="entry name" value="Periplasmic binding protein-like II"/>
    <property type="match status" value="1"/>
</dbReference>
<accession>A0A9X1N6N6</accession>
<evidence type="ECO:0000256" key="6">
    <source>
        <dbReference type="RuleBase" id="RU365005"/>
    </source>
</evidence>
<evidence type="ECO:0000313" key="8">
    <source>
        <dbReference type="Proteomes" id="UP001138989"/>
    </source>
</evidence>
<dbReference type="GO" id="GO:1901982">
    <property type="term" value="F:maltose binding"/>
    <property type="evidence" value="ECO:0007669"/>
    <property type="project" value="TreeGrafter"/>
</dbReference>
<dbReference type="PANTHER" id="PTHR30061:SF50">
    <property type="entry name" value="MALTOSE_MALTODEXTRIN-BINDING PERIPLASMIC PROTEIN"/>
    <property type="match status" value="1"/>
</dbReference>
<evidence type="ECO:0000256" key="1">
    <source>
        <dbReference type="ARBA" id="ARBA00008520"/>
    </source>
</evidence>
<dbReference type="GO" id="GO:0042956">
    <property type="term" value="P:maltodextrin transmembrane transport"/>
    <property type="evidence" value="ECO:0007669"/>
    <property type="project" value="TreeGrafter"/>
</dbReference>
<keyword evidence="6" id="KW-0574">Periplasm</keyword>
<dbReference type="GO" id="GO:0042597">
    <property type="term" value="C:periplasmic space"/>
    <property type="evidence" value="ECO:0007669"/>
    <property type="project" value="UniProtKB-SubCell"/>
</dbReference>
<dbReference type="InterPro" id="IPR006060">
    <property type="entry name" value="Maltose/Cyclodextrin-bd"/>
</dbReference>
<evidence type="ECO:0000256" key="4">
    <source>
        <dbReference type="ARBA" id="ARBA00022729"/>
    </source>
</evidence>
<dbReference type="InterPro" id="IPR006061">
    <property type="entry name" value="SBP_1_CS"/>
</dbReference>
<evidence type="ECO:0000256" key="2">
    <source>
        <dbReference type="ARBA" id="ARBA00022448"/>
    </source>
</evidence>
<keyword evidence="3 6" id="KW-0762">Sugar transport</keyword>
<evidence type="ECO:0000313" key="7">
    <source>
        <dbReference type="EMBL" id="MCD1609229.1"/>
    </source>
</evidence>
<dbReference type="GO" id="GO:0015144">
    <property type="term" value="F:carbohydrate transmembrane transporter activity"/>
    <property type="evidence" value="ECO:0007669"/>
    <property type="project" value="InterPro"/>
</dbReference>
<comment type="similarity">
    <text evidence="1 6">Belongs to the bacterial solute-binding protein 1 family.</text>
</comment>
<dbReference type="GO" id="GO:0015768">
    <property type="term" value="P:maltose transport"/>
    <property type="evidence" value="ECO:0007669"/>
    <property type="project" value="TreeGrafter"/>
</dbReference>
<evidence type="ECO:0000256" key="5">
    <source>
        <dbReference type="ARBA" id="ARBA00030303"/>
    </source>
</evidence>
<dbReference type="Proteomes" id="UP001138989">
    <property type="component" value="Unassembled WGS sequence"/>
</dbReference>
<dbReference type="InterPro" id="IPR006059">
    <property type="entry name" value="SBP"/>
</dbReference>